<dbReference type="InParanoid" id="K0KRT7"/>
<accession>K0KRT7</accession>
<evidence type="ECO:0000256" key="1">
    <source>
        <dbReference type="SAM" id="MobiDB-lite"/>
    </source>
</evidence>
<gene>
    <name evidence="2" type="ORF">BN7_4290</name>
</gene>
<dbReference type="HOGENOM" id="CLU_863832_0_0_1"/>
<feature type="region of interest" description="Disordered" evidence="1">
    <location>
        <begin position="41"/>
        <end position="70"/>
    </location>
</feature>
<dbReference type="AlphaFoldDB" id="K0KRT7"/>
<dbReference type="EMBL" id="CAIF01000152">
    <property type="protein sequence ID" value="CCH44722.1"/>
    <property type="molecule type" value="Genomic_DNA"/>
</dbReference>
<feature type="region of interest" description="Disordered" evidence="1">
    <location>
        <begin position="1"/>
        <end position="25"/>
    </location>
</feature>
<protein>
    <submittedName>
        <fullName evidence="2">Uncharacterized protein</fullName>
    </submittedName>
</protein>
<comment type="caution">
    <text evidence="2">The sequence shown here is derived from an EMBL/GenBank/DDBJ whole genome shotgun (WGS) entry which is preliminary data.</text>
</comment>
<name>K0KRT7_WICCF</name>
<dbReference type="Proteomes" id="UP000009328">
    <property type="component" value="Unassembled WGS sequence"/>
</dbReference>
<reference evidence="2 3" key="1">
    <citation type="journal article" date="2012" name="Eukaryot. Cell">
        <title>Draft genome sequence of Wickerhamomyces ciferrii NRRL Y-1031 F-60-10.</title>
        <authorList>
            <person name="Schneider J."/>
            <person name="Andrea H."/>
            <person name="Blom J."/>
            <person name="Jaenicke S."/>
            <person name="Ruckert C."/>
            <person name="Schorsch C."/>
            <person name="Szczepanowski R."/>
            <person name="Farwick M."/>
            <person name="Goesmann A."/>
            <person name="Puhler A."/>
            <person name="Schaffer S."/>
            <person name="Tauch A."/>
            <person name="Kohler T."/>
            <person name="Brinkrolf K."/>
        </authorList>
    </citation>
    <scope>NUCLEOTIDE SEQUENCE [LARGE SCALE GENOMIC DNA]</scope>
    <source>
        <strain evidence="3">ATCC 14091 / BCRC 22168 / CBS 111 / JCM 3599 / NBRC 0793 / NRRL Y-1031 F-60-10</strain>
    </source>
</reference>
<evidence type="ECO:0000313" key="2">
    <source>
        <dbReference type="EMBL" id="CCH44722.1"/>
    </source>
</evidence>
<feature type="region of interest" description="Disordered" evidence="1">
    <location>
        <begin position="178"/>
        <end position="201"/>
    </location>
</feature>
<feature type="compositionally biased region" description="Basic residues" evidence="1">
    <location>
        <begin position="41"/>
        <end position="66"/>
    </location>
</feature>
<organism evidence="2 3">
    <name type="scientific">Wickerhamomyces ciferrii (strain ATCC 14091 / BCRC 22168 / CBS 111 / JCM 3599 / NBRC 0793 / NRRL Y-1031 F-60-10)</name>
    <name type="common">Yeast</name>
    <name type="synonym">Pichia ciferrii</name>
    <dbReference type="NCBI Taxonomy" id="1206466"/>
    <lineage>
        <taxon>Eukaryota</taxon>
        <taxon>Fungi</taxon>
        <taxon>Dikarya</taxon>
        <taxon>Ascomycota</taxon>
        <taxon>Saccharomycotina</taxon>
        <taxon>Saccharomycetes</taxon>
        <taxon>Phaffomycetales</taxon>
        <taxon>Wickerhamomycetaceae</taxon>
        <taxon>Wickerhamomyces</taxon>
    </lineage>
</organism>
<proteinExistence type="predicted"/>
<sequence length="322" mass="35230">MIITPFGSQFDGEKQTQHHQNNNNNKFYNGGVVNGGGHLNNHHHIHHQKNQMRTNNHHGHHQHNQKYQHPQVATGGNAVVGNLHVNGNGINTVSGVNNVNSRIGGQTHGLANVQVPTPAPTPMVAQQQKGFQGAQVVPAYASTVPNQVQFQQQVQQQAQILGNKALLQHPQPQFYQQGFQQQPKAHQLTPTSSSSSNGYPSVVAASPDNFVEELVSNSRFDPFNANSTTLSSSVSSNGGSTSSYGSNYNDDLLNKDLFNATNANTNVNVNLPNEFQNKVNPTNNNLTFNDNNNNGFNNNNNNRSDKNFGWLNIWGNDMSVWG</sequence>
<evidence type="ECO:0000313" key="3">
    <source>
        <dbReference type="Proteomes" id="UP000009328"/>
    </source>
</evidence>
<keyword evidence="3" id="KW-1185">Reference proteome</keyword>